<name>A0A368C376_9GAMM</name>
<proteinExistence type="predicted"/>
<dbReference type="PANTHER" id="PTHR42993">
    <property type="entry name" value="MAOC-LIKE DEHYDRATASE DOMAIN-CONTAINING PROTEIN"/>
    <property type="match status" value="1"/>
</dbReference>
<dbReference type="SUPFAM" id="SSF54637">
    <property type="entry name" value="Thioesterase/thiol ester dehydrase-isomerase"/>
    <property type="match status" value="1"/>
</dbReference>
<dbReference type="AlphaFoldDB" id="A0A368C376"/>
<dbReference type="InterPro" id="IPR002539">
    <property type="entry name" value="MaoC-like_dom"/>
</dbReference>
<gene>
    <name evidence="2" type="ORF">DBW92_03595</name>
</gene>
<dbReference type="EMBL" id="QOPI01000019">
    <property type="protein sequence ID" value="RCL43993.1"/>
    <property type="molecule type" value="Genomic_DNA"/>
</dbReference>
<comment type="caution">
    <text evidence="2">The sequence shown here is derived from an EMBL/GenBank/DDBJ whole genome shotgun (WGS) entry which is preliminary data.</text>
</comment>
<dbReference type="InterPro" id="IPR029069">
    <property type="entry name" value="HotDog_dom_sf"/>
</dbReference>
<reference evidence="2 3" key="1">
    <citation type="journal article" date="2018" name="Microbiome">
        <title>Fine metagenomic profile of the Mediterranean stratified and mixed water columns revealed by assembly and recruitment.</title>
        <authorList>
            <person name="Haro-Moreno J.M."/>
            <person name="Lopez-Perez M."/>
            <person name="De La Torre J.R."/>
            <person name="Picazo A."/>
            <person name="Camacho A."/>
            <person name="Rodriguez-Valera F."/>
        </authorList>
    </citation>
    <scope>NUCLEOTIDE SEQUENCE [LARGE SCALE GENOMIC DNA]</scope>
    <source>
        <strain evidence="2">MED-G78</strain>
    </source>
</reference>
<evidence type="ECO:0000313" key="3">
    <source>
        <dbReference type="Proteomes" id="UP000252915"/>
    </source>
</evidence>
<sequence>MLKIIKPTEIESVIGKDIGTSDWVTIDQERINKFADATMDNQFIHVDPEQAEPIFGSTIAHGFLSLSLVAGIPFQQEIGLVLEGTKMGLNYGLDKVRFLSPVPVNSEVRISMKCIDITEKNPGQFLAKNEVTMEIKGVEKPAFVAETLSMFVV</sequence>
<evidence type="ECO:0000313" key="2">
    <source>
        <dbReference type="EMBL" id="RCL43993.1"/>
    </source>
</evidence>
<accession>A0A368C376</accession>
<organism evidence="2 3">
    <name type="scientific">SAR86 cluster bacterium</name>
    <dbReference type="NCBI Taxonomy" id="2030880"/>
    <lineage>
        <taxon>Bacteria</taxon>
        <taxon>Pseudomonadati</taxon>
        <taxon>Pseudomonadota</taxon>
        <taxon>Gammaproteobacteria</taxon>
        <taxon>SAR86 cluster</taxon>
    </lineage>
</organism>
<evidence type="ECO:0000259" key="1">
    <source>
        <dbReference type="Pfam" id="PF01575"/>
    </source>
</evidence>
<dbReference type="Pfam" id="PF01575">
    <property type="entry name" value="MaoC_dehydratas"/>
    <property type="match status" value="1"/>
</dbReference>
<dbReference type="Gene3D" id="3.10.129.10">
    <property type="entry name" value="Hotdog Thioesterase"/>
    <property type="match status" value="1"/>
</dbReference>
<dbReference type="Proteomes" id="UP000252915">
    <property type="component" value="Unassembled WGS sequence"/>
</dbReference>
<dbReference type="InterPro" id="IPR039375">
    <property type="entry name" value="NodN-like"/>
</dbReference>
<feature type="domain" description="MaoC-like" evidence="1">
    <location>
        <begin position="11"/>
        <end position="121"/>
    </location>
</feature>
<dbReference type="PANTHER" id="PTHR42993:SF1">
    <property type="entry name" value="MAOC-LIKE DEHYDRATASE DOMAIN-CONTAINING PROTEIN"/>
    <property type="match status" value="1"/>
</dbReference>
<dbReference type="CDD" id="cd03450">
    <property type="entry name" value="NodN"/>
    <property type="match status" value="1"/>
</dbReference>
<protein>
    <submittedName>
        <fullName evidence="2">MaoC family dehydratase</fullName>
    </submittedName>
</protein>